<keyword evidence="3" id="KW-1185">Reference proteome</keyword>
<feature type="domain" description="FP protein C-terminal" evidence="2">
    <location>
        <begin position="272"/>
        <end position="321"/>
    </location>
</feature>
<feature type="compositionally biased region" description="Polar residues" evidence="1">
    <location>
        <begin position="9"/>
        <end position="22"/>
    </location>
</feature>
<protein>
    <submittedName>
        <fullName evidence="4">Uncharacterized protein LOC111359493</fullName>
    </submittedName>
</protein>
<gene>
    <name evidence="4" type="primary">LOC111359493</name>
</gene>
<name>A0A9J7EHK0_SPOLT</name>
<dbReference type="AlphaFoldDB" id="A0A9J7EHK0"/>
<dbReference type="OrthoDB" id="7378959at2759"/>
<proteinExistence type="predicted"/>
<dbReference type="KEGG" id="sliu:111359493"/>
<dbReference type="Proteomes" id="UP000301870">
    <property type="component" value="Chromosome 29"/>
</dbReference>
<accession>A0A9J7EHK0</accession>
<organism evidence="3 4">
    <name type="scientific">Spodoptera litura</name>
    <name type="common">Asian cotton leafworm</name>
    <dbReference type="NCBI Taxonomy" id="69820"/>
    <lineage>
        <taxon>Eukaryota</taxon>
        <taxon>Metazoa</taxon>
        <taxon>Ecdysozoa</taxon>
        <taxon>Arthropoda</taxon>
        <taxon>Hexapoda</taxon>
        <taxon>Insecta</taxon>
        <taxon>Pterygota</taxon>
        <taxon>Neoptera</taxon>
        <taxon>Endopterygota</taxon>
        <taxon>Lepidoptera</taxon>
        <taxon>Glossata</taxon>
        <taxon>Ditrysia</taxon>
        <taxon>Noctuoidea</taxon>
        <taxon>Noctuidae</taxon>
        <taxon>Amphipyrinae</taxon>
        <taxon>Spodoptera</taxon>
    </lineage>
</organism>
<evidence type="ECO:0000313" key="3">
    <source>
        <dbReference type="Proteomes" id="UP000301870"/>
    </source>
</evidence>
<evidence type="ECO:0000259" key="2">
    <source>
        <dbReference type="Pfam" id="PF25298"/>
    </source>
</evidence>
<evidence type="ECO:0000256" key="1">
    <source>
        <dbReference type="SAM" id="MobiDB-lite"/>
    </source>
</evidence>
<reference evidence="4" key="1">
    <citation type="submission" date="2025-08" db="UniProtKB">
        <authorList>
            <consortium name="RefSeq"/>
        </authorList>
    </citation>
    <scope>IDENTIFICATION</scope>
    <source>
        <strain evidence="4">Ishihara</strain>
        <tissue evidence="4">Whole body</tissue>
    </source>
</reference>
<dbReference type="GeneID" id="111359493"/>
<dbReference type="Pfam" id="PF25298">
    <property type="entry name" value="Baculo_FP_2nd"/>
    <property type="match status" value="1"/>
</dbReference>
<feature type="region of interest" description="Disordered" evidence="1">
    <location>
        <begin position="1"/>
        <end position="54"/>
    </location>
</feature>
<dbReference type="InterPro" id="IPR057251">
    <property type="entry name" value="FP_C"/>
</dbReference>
<sequence length="326" mass="37197">MPRSHRSPKVSSPRNCSGMQAHSDSEITAPVFTSPAGGVNITSRSKRPCPEFSPGNELQDFKREILELLSTWKREQEDRLNKFSQDQNSCLAKLVSEITELKLQNLAIQKSNNEIEKSISFINDRYDDMIRNVDILQKESQKQRDNVINLDIKVQDIKQLSRSSCVEIRNVPAAENETTTDLNTIINKVGTVVGMALSNSEIRDTYRLPGKPGTVRPIIAEFTSVHTKNYLIKRVRDFNKTHPNEAKLNTKSMGLPGDSHPVFVAEYLPASSRKLFFETRQFAKENGYRFCWSVNGNIYLRKFEGAKQVLIRSRETLRNLKLDIDH</sequence>
<dbReference type="RefSeq" id="XP_022830836.1">
    <property type="nucleotide sequence ID" value="XM_022975068.1"/>
</dbReference>
<evidence type="ECO:0000313" key="4">
    <source>
        <dbReference type="RefSeq" id="XP_022830836.1"/>
    </source>
</evidence>